<proteinExistence type="predicted"/>
<dbReference type="InterPro" id="IPR007569">
    <property type="entry name" value="DUF559"/>
</dbReference>
<dbReference type="AlphaFoldDB" id="A0A1H1VEV8"/>
<evidence type="ECO:0000313" key="4">
    <source>
        <dbReference type="Proteomes" id="UP000182237"/>
    </source>
</evidence>
<feature type="domain" description="AbiEi antitoxin C-terminal" evidence="2">
    <location>
        <begin position="110"/>
        <end position="186"/>
    </location>
</feature>
<dbReference type="SUPFAM" id="SSF52980">
    <property type="entry name" value="Restriction endonuclease-like"/>
    <property type="match status" value="1"/>
</dbReference>
<accession>A0A1H1VEV8</accession>
<dbReference type="eggNOG" id="COG5340">
    <property type="taxonomic scope" value="Bacteria"/>
</dbReference>
<feature type="domain" description="DUF559" evidence="1">
    <location>
        <begin position="232"/>
        <end position="303"/>
    </location>
</feature>
<dbReference type="Proteomes" id="UP000182237">
    <property type="component" value="Chromosome I"/>
</dbReference>
<name>A0A1H1VEV8_9CORY</name>
<dbReference type="InterPro" id="IPR011335">
    <property type="entry name" value="Restrct_endonuc-II-like"/>
</dbReference>
<protein>
    <submittedName>
        <fullName evidence="3">Uncharacterized protein</fullName>
    </submittedName>
</protein>
<evidence type="ECO:0000313" key="3">
    <source>
        <dbReference type="EMBL" id="SDS82936.1"/>
    </source>
</evidence>
<dbReference type="Pfam" id="PF09407">
    <property type="entry name" value="AbiEi_1"/>
    <property type="match status" value="1"/>
</dbReference>
<dbReference type="InterPro" id="IPR018547">
    <property type="entry name" value="AbiEi_C"/>
</dbReference>
<gene>
    <name evidence="3" type="ORF">SAMN04488539_2485</name>
</gene>
<reference evidence="3 4" key="1">
    <citation type="submission" date="2016-10" db="EMBL/GenBank/DDBJ databases">
        <authorList>
            <person name="de Groot N.N."/>
        </authorList>
    </citation>
    <scope>NUCLEOTIDE SEQUENCE [LARGE SCALE GENOMIC DNA]</scope>
    <source>
        <strain evidence="3 4">DSM 45434</strain>
    </source>
</reference>
<evidence type="ECO:0000259" key="2">
    <source>
        <dbReference type="Pfam" id="PF09407"/>
    </source>
</evidence>
<sequence>MARQAPSGNDVGMRFDNVGDLAALLTDTRRLTRHDQSMRLRLAQHEYHFAAPTQAVPRDIWDGLPHWQKQNLKAIATGRSMTKGVLVGRSAARVTGIPVIALSDEVPEAAVPSGGVPSAKGRIPGIRYRKAGLGSDEILQVHGVRATTPARTCIDIARYHGFVEGLIATDAALRDFALTAADMRWHLERMGRCRGKREVLRVLEHACLNADSPLESWFRGVLIERGVTGWTFQAPIAGYRADFLFDDFFVLEIDGRSKYAQAPHDILMRERDRERALLNRGFTVRRVYFEDMLRDMDAVLRMVEAVRSSRA</sequence>
<keyword evidence="4" id="KW-1185">Reference proteome</keyword>
<organism evidence="3 4">
    <name type="scientific">Corynebacterium timonense</name>
    <dbReference type="NCBI Taxonomy" id="441500"/>
    <lineage>
        <taxon>Bacteria</taxon>
        <taxon>Bacillati</taxon>
        <taxon>Actinomycetota</taxon>
        <taxon>Actinomycetes</taxon>
        <taxon>Mycobacteriales</taxon>
        <taxon>Corynebacteriaceae</taxon>
        <taxon>Corynebacterium</taxon>
    </lineage>
</organism>
<evidence type="ECO:0000259" key="1">
    <source>
        <dbReference type="Pfam" id="PF04480"/>
    </source>
</evidence>
<dbReference type="Gene3D" id="3.40.960.10">
    <property type="entry name" value="VSR Endonuclease"/>
    <property type="match status" value="1"/>
</dbReference>
<dbReference type="EMBL" id="LT629765">
    <property type="protein sequence ID" value="SDS82936.1"/>
    <property type="molecule type" value="Genomic_DNA"/>
</dbReference>
<dbReference type="STRING" id="1203190.GCA_000312345_01969"/>
<dbReference type="Pfam" id="PF04480">
    <property type="entry name" value="DUF559"/>
    <property type="match status" value="1"/>
</dbReference>